<sequence length="133" mass="14659">MTIRSASLTIVTGTLSQTRAFYEAHFDAKAVFDCGWYVVLRLDPSGAGSELCLMVPRDDMITFAGGTFFNLLVDNADEVHARLVDAGLPMVIALEDHPWGDRGFGVVDPSGVVVYCYHPIDPAPEFEPYFVRE</sequence>
<dbReference type="Proteomes" id="UP000599523">
    <property type="component" value="Unassembled WGS sequence"/>
</dbReference>
<keyword evidence="3" id="KW-1185">Reference proteome</keyword>
<dbReference type="SUPFAM" id="SSF54593">
    <property type="entry name" value="Glyoxalase/Bleomycin resistance protein/Dihydroxybiphenyl dioxygenase"/>
    <property type="match status" value="1"/>
</dbReference>
<comment type="caution">
    <text evidence="2">The sequence shown here is derived from an EMBL/GenBank/DDBJ whole genome shotgun (WGS) entry which is preliminary data.</text>
</comment>
<organism evidence="2 3">
    <name type="scientific">Azoarcus taiwanensis</name>
    <dbReference type="NCBI Taxonomy" id="666964"/>
    <lineage>
        <taxon>Bacteria</taxon>
        <taxon>Pseudomonadati</taxon>
        <taxon>Pseudomonadota</taxon>
        <taxon>Betaproteobacteria</taxon>
        <taxon>Rhodocyclales</taxon>
        <taxon>Zoogloeaceae</taxon>
        <taxon>Azoarcus</taxon>
    </lineage>
</organism>
<dbReference type="InterPro" id="IPR037523">
    <property type="entry name" value="VOC_core"/>
</dbReference>
<proteinExistence type="predicted"/>
<evidence type="ECO:0000313" key="3">
    <source>
        <dbReference type="Proteomes" id="UP000599523"/>
    </source>
</evidence>
<dbReference type="EMBL" id="WTVM01000074">
    <property type="protein sequence ID" value="NMG03791.1"/>
    <property type="molecule type" value="Genomic_DNA"/>
</dbReference>
<accession>A0A972F877</accession>
<name>A0A972F877_9RHOO</name>
<dbReference type="Pfam" id="PF00903">
    <property type="entry name" value="Glyoxalase"/>
    <property type="match status" value="1"/>
</dbReference>
<dbReference type="InterPro" id="IPR029068">
    <property type="entry name" value="Glyas_Bleomycin-R_OHBP_Dase"/>
</dbReference>
<dbReference type="Gene3D" id="3.30.720.120">
    <property type="match status" value="1"/>
</dbReference>
<evidence type="ECO:0000313" key="2">
    <source>
        <dbReference type="EMBL" id="NMG03791.1"/>
    </source>
</evidence>
<protein>
    <submittedName>
        <fullName evidence="2">Glyoxalase</fullName>
    </submittedName>
</protein>
<dbReference type="RefSeq" id="WP_168988490.1">
    <property type="nucleotide sequence ID" value="NZ_CAWPHM010000302.1"/>
</dbReference>
<dbReference type="AlphaFoldDB" id="A0A972F877"/>
<dbReference type="Gene3D" id="3.30.720.110">
    <property type="match status" value="1"/>
</dbReference>
<reference evidence="2" key="1">
    <citation type="submission" date="2019-12" db="EMBL/GenBank/DDBJ databases">
        <title>Comparative genomics gives insights into the taxonomy of the Azoarcus-Aromatoleum group and reveals separate origins of nif in the plant-associated Azoarcus and non-plant-associated Aromatoleum sub-groups.</title>
        <authorList>
            <person name="Lafos M."/>
            <person name="Maluk M."/>
            <person name="Batista M."/>
            <person name="Junghare M."/>
            <person name="Carmona M."/>
            <person name="Faoro H."/>
            <person name="Cruz L.M."/>
            <person name="Battistoni F."/>
            <person name="De Souza E."/>
            <person name="Pedrosa F."/>
            <person name="Chen W.-M."/>
            <person name="Poole P.S."/>
            <person name="Dixon R.A."/>
            <person name="James E.K."/>
        </authorList>
    </citation>
    <scope>NUCLEOTIDE SEQUENCE</scope>
    <source>
        <strain evidence="2">NSC3</strain>
    </source>
</reference>
<feature type="domain" description="VOC" evidence="1">
    <location>
        <begin position="4"/>
        <end position="119"/>
    </location>
</feature>
<dbReference type="PROSITE" id="PS51819">
    <property type="entry name" value="VOC"/>
    <property type="match status" value="1"/>
</dbReference>
<evidence type="ECO:0000259" key="1">
    <source>
        <dbReference type="PROSITE" id="PS51819"/>
    </source>
</evidence>
<gene>
    <name evidence="2" type="ORF">GPA21_12535</name>
</gene>
<dbReference type="InterPro" id="IPR004360">
    <property type="entry name" value="Glyas_Fos-R_dOase_dom"/>
</dbReference>